<dbReference type="EMBL" id="KV876695">
    <property type="protein sequence ID" value="RZR75316.1"/>
    <property type="molecule type" value="Genomic_DNA"/>
</dbReference>
<feature type="compositionally biased region" description="Low complexity" evidence="1">
    <location>
        <begin position="41"/>
        <end position="53"/>
    </location>
</feature>
<evidence type="ECO:0000313" key="2">
    <source>
        <dbReference type="EMBL" id="RZR75316.1"/>
    </source>
</evidence>
<reference evidence="2" key="1">
    <citation type="journal article" date="2018" name="Data Brief">
        <title>Genome sequence data from 17 accessions of Ensete ventricosum, a staple food crop for millions in Ethiopia.</title>
        <authorList>
            <person name="Yemataw Z."/>
            <person name="Muzemil S."/>
            <person name="Ambachew D."/>
            <person name="Tripathi L."/>
            <person name="Tesfaye K."/>
            <person name="Chala A."/>
            <person name="Farbos A."/>
            <person name="O'Neill P."/>
            <person name="Moore K."/>
            <person name="Grant M."/>
            <person name="Studholme D.J."/>
        </authorList>
    </citation>
    <scope>NUCLEOTIDE SEQUENCE [LARGE SCALE GENOMIC DNA]</scope>
    <source>
        <tissue evidence="2">Leaf</tissue>
    </source>
</reference>
<dbReference type="AlphaFoldDB" id="A0A445MM50"/>
<organism evidence="2">
    <name type="scientific">Ensete ventricosum</name>
    <name type="common">Abyssinian banana</name>
    <name type="synonym">Musa ensete</name>
    <dbReference type="NCBI Taxonomy" id="4639"/>
    <lineage>
        <taxon>Eukaryota</taxon>
        <taxon>Viridiplantae</taxon>
        <taxon>Streptophyta</taxon>
        <taxon>Embryophyta</taxon>
        <taxon>Tracheophyta</taxon>
        <taxon>Spermatophyta</taxon>
        <taxon>Magnoliopsida</taxon>
        <taxon>Liliopsida</taxon>
        <taxon>Zingiberales</taxon>
        <taxon>Musaceae</taxon>
        <taxon>Ensete</taxon>
    </lineage>
</organism>
<feature type="region of interest" description="Disordered" evidence="1">
    <location>
        <begin position="41"/>
        <end position="62"/>
    </location>
</feature>
<evidence type="ECO:0000256" key="1">
    <source>
        <dbReference type="SAM" id="MobiDB-lite"/>
    </source>
</evidence>
<sequence length="78" mass="8549">MIGCRGWDWFELDRKSNFVIELARQSGRLRELLRLGVVAAPPQVGSPGSGPQATPFAEMPSGEVRARVKGKVSARVDR</sequence>
<name>A0A445MM50_ENSVE</name>
<gene>
    <name evidence="2" type="ORF">BHM03_00054570</name>
</gene>
<dbReference type="Proteomes" id="UP000290560">
    <property type="component" value="Unassembled WGS sequence"/>
</dbReference>
<protein>
    <submittedName>
        <fullName evidence="2">Uncharacterized protein</fullName>
    </submittedName>
</protein>
<accession>A0A445MM50</accession>
<proteinExistence type="predicted"/>